<keyword evidence="3" id="KW-0732">Signal</keyword>
<name>A0AA38VKE3_9PEZI</name>
<gene>
    <name evidence="4" type="ORF">NKR23_g1240</name>
</gene>
<protein>
    <submittedName>
        <fullName evidence="4">Uncharacterized protein</fullName>
    </submittedName>
</protein>
<keyword evidence="2" id="KW-1133">Transmembrane helix</keyword>
<evidence type="ECO:0000256" key="1">
    <source>
        <dbReference type="SAM" id="MobiDB-lite"/>
    </source>
</evidence>
<feature type="transmembrane region" description="Helical" evidence="2">
    <location>
        <begin position="266"/>
        <end position="289"/>
    </location>
</feature>
<evidence type="ECO:0000256" key="2">
    <source>
        <dbReference type="SAM" id="Phobius"/>
    </source>
</evidence>
<feature type="signal peptide" evidence="3">
    <location>
        <begin position="1"/>
        <end position="19"/>
    </location>
</feature>
<reference evidence="4" key="1">
    <citation type="submission" date="2022-07" db="EMBL/GenBank/DDBJ databases">
        <title>Fungi with potential for degradation of polypropylene.</title>
        <authorList>
            <person name="Gostincar C."/>
        </authorList>
    </citation>
    <scope>NUCLEOTIDE SEQUENCE</scope>
    <source>
        <strain evidence="4">EXF-13308</strain>
    </source>
</reference>
<keyword evidence="2" id="KW-0472">Membrane</keyword>
<comment type="caution">
    <text evidence="4">The sequence shown here is derived from an EMBL/GenBank/DDBJ whole genome shotgun (WGS) entry which is preliminary data.</text>
</comment>
<dbReference type="AlphaFoldDB" id="A0AA38VKE3"/>
<evidence type="ECO:0000313" key="4">
    <source>
        <dbReference type="EMBL" id="KAJ9156671.1"/>
    </source>
</evidence>
<sequence>MRLPFSFVTTFLLLGSGLAWVGDFPRIDLSWPKVGADDLFVSGNVIVNPLETKDDDAFPCALVPIPSNVVRQDFPIFGGAIQLNFTAPDPAQRVNGTTHWIVHLYFGQFNDDMAVNEVSWAYMATYSWNSSQFELGTWCSNQEGDLPMNLTRTIEDRPVLDSLPQGLDLEGVNVTLGLALDRFGGPYGDDPQDEMNQCAYVRLTSRPSSWGPCYPPDTAPTTASSGAATGLATVGTVLPTLTPPGYATPTGTGEVSSHDSHRGLTVGVGAGVASGVACLLIFAVIVLLARRRARAARTVQQMPADSDADDLAACVKKGKEKDVVVGDGKDEKLEILAAKLASAKEKDDGSVAESSSNSSIHSEPLPSYREAVEGSRGNGS</sequence>
<feature type="chain" id="PRO_5041284302" evidence="3">
    <location>
        <begin position="20"/>
        <end position="380"/>
    </location>
</feature>
<feature type="compositionally biased region" description="Low complexity" evidence="1">
    <location>
        <begin position="351"/>
        <end position="367"/>
    </location>
</feature>
<organism evidence="4 5">
    <name type="scientific">Pleurostoma richardsiae</name>
    <dbReference type="NCBI Taxonomy" id="41990"/>
    <lineage>
        <taxon>Eukaryota</taxon>
        <taxon>Fungi</taxon>
        <taxon>Dikarya</taxon>
        <taxon>Ascomycota</taxon>
        <taxon>Pezizomycotina</taxon>
        <taxon>Sordariomycetes</taxon>
        <taxon>Sordariomycetidae</taxon>
        <taxon>Calosphaeriales</taxon>
        <taxon>Pleurostomataceae</taxon>
        <taxon>Pleurostoma</taxon>
    </lineage>
</organism>
<feature type="region of interest" description="Disordered" evidence="1">
    <location>
        <begin position="342"/>
        <end position="380"/>
    </location>
</feature>
<dbReference type="EMBL" id="JANBVO010000002">
    <property type="protein sequence ID" value="KAJ9156671.1"/>
    <property type="molecule type" value="Genomic_DNA"/>
</dbReference>
<keyword evidence="2" id="KW-0812">Transmembrane</keyword>
<dbReference type="Proteomes" id="UP001174694">
    <property type="component" value="Unassembled WGS sequence"/>
</dbReference>
<evidence type="ECO:0000313" key="5">
    <source>
        <dbReference type="Proteomes" id="UP001174694"/>
    </source>
</evidence>
<evidence type="ECO:0000256" key="3">
    <source>
        <dbReference type="SAM" id="SignalP"/>
    </source>
</evidence>
<keyword evidence="5" id="KW-1185">Reference proteome</keyword>
<proteinExistence type="predicted"/>
<accession>A0AA38VKE3</accession>